<dbReference type="EMBL" id="LGRX02005259">
    <property type="protein sequence ID" value="KAK3278837.1"/>
    <property type="molecule type" value="Genomic_DNA"/>
</dbReference>
<feature type="compositionally biased region" description="Polar residues" evidence="1">
    <location>
        <begin position="58"/>
        <end position="72"/>
    </location>
</feature>
<feature type="compositionally biased region" description="Low complexity" evidence="1">
    <location>
        <begin position="153"/>
        <end position="162"/>
    </location>
</feature>
<comment type="caution">
    <text evidence="2">The sequence shown here is derived from an EMBL/GenBank/DDBJ whole genome shotgun (WGS) entry which is preliminary data.</text>
</comment>
<evidence type="ECO:0000256" key="1">
    <source>
        <dbReference type="SAM" id="MobiDB-lite"/>
    </source>
</evidence>
<feature type="compositionally biased region" description="Acidic residues" evidence="1">
    <location>
        <begin position="163"/>
        <end position="172"/>
    </location>
</feature>
<accession>A0AAE0LBD6</accession>
<keyword evidence="3" id="KW-1185">Reference proteome</keyword>
<dbReference type="Proteomes" id="UP001190700">
    <property type="component" value="Unassembled WGS sequence"/>
</dbReference>
<reference evidence="2 3" key="1">
    <citation type="journal article" date="2015" name="Genome Biol. Evol.">
        <title>Comparative Genomics of a Bacterivorous Green Alga Reveals Evolutionary Causalities and Consequences of Phago-Mixotrophic Mode of Nutrition.</title>
        <authorList>
            <person name="Burns J.A."/>
            <person name="Paasch A."/>
            <person name="Narechania A."/>
            <person name="Kim E."/>
        </authorList>
    </citation>
    <scope>NUCLEOTIDE SEQUENCE [LARGE SCALE GENOMIC DNA]</scope>
    <source>
        <strain evidence="2 3">PLY_AMNH</strain>
    </source>
</reference>
<evidence type="ECO:0000313" key="3">
    <source>
        <dbReference type="Proteomes" id="UP001190700"/>
    </source>
</evidence>
<name>A0AAE0LBD6_9CHLO</name>
<evidence type="ECO:0000313" key="2">
    <source>
        <dbReference type="EMBL" id="KAK3278837.1"/>
    </source>
</evidence>
<feature type="region of interest" description="Disordered" evidence="1">
    <location>
        <begin position="153"/>
        <end position="172"/>
    </location>
</feature>
<sequence length="209" mass="22952">MSLPEPPAVFMAQLSGMLDQKTPTWQLFVSHDNKILNVPYEQSARRLPTPDTTERRLPQSSEAEATSNTPMKQQAALDISIPSPEEVERVLQESLQSSQDMAPGRKRNNLSGPLTITLGVNTEGNVEESSSAEAFGSAAKEALPSDFLAPVNEVQEQQVESEPTQEDEELDEIDPFAEMRKTLKPGAAAYSSALPRVELCVACPCRFRH</sequence>
<feature type="region of interest" description="Disordered" evidence="1">
    <location>
        <begin position="40"/>
        <end position="76"/>
    </location>
</feature>
<gene>
    <name evidence="2" type="ORF">CYMTET_13253</name>
</gene>
<feature type="region of interest" description="Disordered" evidence="1">
    <location>
        <begin position="92"/>
        <end position="116"/>
    </location>
</feature>
<protein>
    <submittedName>
        <fullName evidence="2">Uncharacterized protein</fullName>
    </submittedName>
</protein>
<dbReference type="AlphaFoldDB" id="A0AAE0LBD6"/>
<proteinExistence type="predicted"/>
<organism evidence="2 3">
    <name type="scientific">Cymbomonas tetramitiformis</name>
    <dbReference type="NCBI Taxonomy" id="36881"/>
    <lineage>
        <taxon>Eukaryota</taxon>
        <taxon>Viridiplantae</taxon>
        <taxon>Chlorophyta</taxon>
        <taxon>Pyramimonadophyceae</taxon>
        <taxon>Pyramimonadales</taxon>
        <taxon>Pyramimonadaceae</taxon>
        <taxon>Cymbomonas</taxon>
    </lineage>
</organism>